<dbReference type="InterPro" id="IPR036523">
    <property type="entry name" value="SurE-like_sf"/>
</dbReference>
<feature type="domain" description="Survival protein SurE-like phosphatase/nucleotidase" evidence="1">
    <location>
        <begin position="8"/>
        <end position="232"/>
    </location>
</feature>
<keyword evidence="2" id="KW-0436">Ligase</keyword>
<dbReference type="InterPro" id="IPR002828">
    <property type="entry name" value="SurE-like_Pase/nucleotidase"/>
</dbReference>
<evidence type="ECO:0000259" key="1">
    <source>
        <dbReference type="Pfam" id="PF01975"/>
    </source>
</evidence>
<dbReference type="SUPFAM" id="SSF64167">
    <property type="entry name" value="SurE-like"/>
    <property type="match status" value="1"/>
</dbReference>
<evidence type="ECO:0000313" key="2">
    <source>
        <dbReference type="EMBL" id="CED82062.1"/>
    </source>
</evidence>
<dbReference type="Gene3D" id="3.40.1210.10">
    <property type="entry name" value="Survival protein SurE-like phosphatase/nucleotidase"/>
    <property type="match status" value="1"/>
</dbReference>
<accession>A0A0F7SIZ8</accession>
<dbReference type="GO" id="GO:0000932">
    <property type="term" value="C:P-body"/>
    <property type="evidence" value="ECO:0007669"/>
    <property type="project" value="TreeGrafter"/>
</dbReference>
<dbReference type="PANTHER" id="PTHR47551">
    <property type="entry name" value="TUBULIN--TYROSINE LIGASE PBY1-RELATED"/>
    <property type="match status" value="1"/>
</dbReference>
<dbReference type="GO" id="GO:0016787">
    <property type="term" value="F:hydrolase activity"/>
    <property type="evidence" value="ECO:0007669"/>
    <property type="project" value="InterPro"/>
</dbReference>
<dbReference type="Pfam" id="PF01975">
    <property type="entry name" value="SurE"/>
    <property type="match status" value="1"/>
</dbReference>
<reference evidence="2" key="1">
    <citation type="submission" date="2014-08" db="EMBL/GenBank/DDBJ databases">
        <authorList>
            <person name="Sharma Rahul"/>
            <person name="Thines Marco"/>
        </authorList>
    </citation>
    <scope>NUCLEOTIDE SEQUENCE</scope>
</reference>
<dbReference type="NCBIfam" id="TIGR00087">
    <property type="entry name" value="surE"/>
    <property type="match status" value="1"/>
</dbReference>
<dbReference type="AlphaFoldDB" id="A0A0F7SIZ8"/>
<dbReference type="InterPro" id="IPR027746">
    <property type="entry name" value="TTL"/>
</dbReference>
<dbReference type="PANTHER" id="PTHR47551:SF1">
    <property type="entry name" value="TUBULIN--TYROSINE LIGASE PBY1-RELATED"/>
    <property type="match status" value="1"/>
</dbReference>
<dbReference type="EMBL" id="LN483124">
    <property type="protein sequence ID" value="CED82062.1"/>
    <property type="molecule type" value="Genomic_DNA"/>
</dbReference>
<dbReference type="GO" id="GO:0016874">
    <property type="term" value="F:ligase activity"/>
    <property type="evidence" value="ECO:0007669"/>
    <property type="project" value="UniProtKB-KW"/>
</dbReference>
<organism evidence="2">
    <name type="scientific">Phaffia rhodozyma</name>
    <name type="common">Yeast</name>
    <name type="synonym">Xanthophyllomyces dendrorhous</name>
    <dbReference type="NCBI Taxonomy" id="264483"/>
    <lineage>
        <taxon>Eukaryota</taxon>
        <taxon>Fungi</taxon>
        <taxon>Dikarya</taxon>
        <taxon>Basidiomycota</taxon>
        <taxon>Agaricomycotina</taxon>
        <taxon>Tremellomycetes</taxon>
        <taxon>Cystofilobasidiales</taxon>
        <taxon>Mrakiaceae</taxon>
        <taxon>Phaffia</taxon>
    </lineage>
</organism>
<sequence length="347" mass="37923">MSTKRLRVLLTNDDGPPSTKESPNIFSFARALEKTLGWDVKVVVPSSQKSWIGKAYQIQDNIAANYYYPTEPEGAGEKTPFRRPLKEGEVGEWILLDGTPATCTNISLFNLYPGEIDLVISGPNFGRNSSSAFSLSSGTIGAALSGSLSRTRSIALSYGIMNRTFTPESLRLANIASVEIIRRLWEDWGVDTNGWASRKEEIDLYSVNLPLVEEKLKDPRVFFTRVWRNNYASLFKPLPSAGTKEPVDPTNPPADEQLVFHFKPDMHPLINPLASTVPVGTDTWAIDQGYISVCPLRACFAAPEEEGMQLGSGIEVGPQQGLGKEWVIDWAAAASPGDEGGSTKAAL</sequence>
<protein>
    <submittedName>
        <fullName evidence="2">Predicted tubulin-tyrosine ligase</fullName>
    </submittedName>
</protein>
<proteinExistence type="predicted"/>
<name>A0A0F7SIZ8_PHARH</name>